<dbReference type="GO" id="GO:0003676">
    <property type="term" value="F:nucleic acid binding"/>
    <property type="evidence" value="ECO:0007669"/>
    <property type="project" value="InterPro"/>
</dbReference>
<dbReference type="GO" id="GO:0043137">
    <property type="term" value="P:DNA replication, removal of RNA primer"/>
    <property type="evidence" value="ECO:0007669"/>
    <property type="project" value="TreeGrafter"/>
</dbReference>
<comment type="catalytic activity">
    <reaction evidence="1">
        <text>Endonucleolytic cleavage to 5'-phosphomonoester.</text>
        <dbReference type="EC" id="3.1.26.4"/>
    </reaction>
</comment>
<reference evidence="9" key="2">
    <citation type="submission" date="2020-11" db="EMBL/GenBank/DDBJ databases">
        <title>Whole genome sequencing of Colletotrichum sp.</title>
        <authorList>
            <person name="Li H."/>
        </authorList>
    </citation>
    <scope>NUCLEOTIDE SEQUENCE</scope>
    <source>
        <strain evidence="9">CkLH20</strain>
    </source>
</reference>
<evidence type="ECO:0000256" key="1">
    <source>
        <dbReference type="ARBA" id="ARBA00000077"/>
    </source>
</evidence>
<keyword evidence="4" id="KW-0540">Nuclease</keyword>
<dbReference type="PANTHER" id="PTHR10642:SF26">
    <property type="entry name" value="RIBONUCLEASE H1"/>
    <property type="match status" value="1"/>
</dbReference>
<evidence type="ECO:0000313" key="9">
    <source>
        <dbReference type="EMBL" id="KAF9876373.1"/>
    </source>
</evidence>
<sequence length="269" mass="30939">MVSSFCDSSHTHLEVRCRPAVGGDPEFHEYSRFPDSWEHLYQGDISSLEVRVLDRRDIDVFTHVRCLRHDTCFCGWDDCHIDSLIVAVDGACPFNGQAGANRSACGIYFGPNNAFNMSFLVPDEYRRNREGRRVRRAHTNQRAELRAVAEGLKAAQRFCQRGWRHHPFRYRGNPCVVRHIVIKSDSAYIVDAIAGRNGQPGWISHWVNNNFHRANGEPVKNRYLWDWILSETTELSSMGVTVEFWHVPRSHNREADALANEALRGNAYR</sequence>
<feature type="domain" description="RNase H type-1" evidence="8">
    <location>
        <begin position="80"/>
        <end position="264"/>
    </location>
</feature>
<organism evidence="9 10">
    <name type="scientific">Colletotrichum karsti</name>
    <dbReference type="NCBI Taxonomy" id="1095194"/>
    <lineage>
        <taxon>Eukaryota</taxon>
        <taxon>Fungi</taxon>
        <taxon>Dikarya</taxon>
        <taxon>Ascomycota</taxon>
        <taxon>Pezizomycotina</taxon>
        <taxon>Sordariomycetes</taxon>
        <taxon>Hypocreomycetidae</taxon>
        <taxon>Glomerellales</taxon>
        <taxon>Glomerellaceae</taxon>
        <taxon>Colletotrichum</taxon>
        <taxon>Colletotrichum boninense species complex</taxon>
    </lineage>
</organism>
<gene>
    <name evidence="9" type="ORF">CkaCkLH20_06316</name>
</gene>
<accession>A0A9P6LK52</accession>
<dbReference type="InterPro" id="IPR050092">
    <property type="entry name" value="RNase_H"/>
</dbReference>
<dbReference type="Proteomes" id="UP000781932">
    <property type="component" value="Unassembled WGS sequence"/>
</dbReference>
<proteinExistence type="inferred from homology"/>
<keyword evidence="10" id="KW-1185">Reference proteome</keyword>
<name>A0A9P6LK52_9PEZI</name>
<dbReference type="SUPFAM" id="SSF53098">
    <property type="entry name" value="Ribonuclease H-like"/>
    <property type="match status" value="1"/>
</dbReference>
<keyword evidence="7" id="KW-0378">Hydrolase</keyword>
<dbReference type="EMBL" id="JAATWM020000018">
    <property type="protein sequence ID" value="KAF9876373.1"/>
    <property type="molecule type" value="Genomic_DNA"/>
</dbReference>
<dbReference type="OrthoDB" id="407198at2759"/>
<dbReference type="Gene3D" id="3.30.420.10">
    <property type="entry name" value="Ribonuclease H-like superfamily/Ribonuclease H"/>
    <property type="match status" value="1"/>
</dbReference>
<dbReference type="InterPro" id="IPR002156">
    <property type="entry name" value="RNaseH_domain"/>
</dbReference>
<protein>
    <recommendedName>
        <fullName evidence="3">ribonuclease H</fullName>
        <ecNumber evidence="3">3.1.26.4</ecNumber>
    </recommendedName>
</protein>
<comment type="similarity">
    <text evidence="2">Belongs to the RNase H family.</text>
</comment>
<evidence type="ECO:0000256" key="5">
    <source>
        <dbReference type="ARBA" id="ARBA00022723"/>
    </source>
</evidence>
<dbReference type="CDD" id="cd13934">
    <property type="entry name" value="RNase_H_Dikarya_like"/>
    <property type="match status" value="1"/>
</dbReference>
<dbReference type="AlphaFoldDB" id="A0A9P6LK52"/>
<comment type="caution">
    <text evidence="9">The sequence shown here is derived from an EMBL/GenBank/DDBJ whole genome shotgun (WGS) entry which is preliminary data.</text>
</comment>
<dbReference type="Pfam" id="PF00075">
    <property type="entry name" value="RNase_H"/>
    <property type="match status" value="1"/>
</dbReference>
<evidence type="ECO:0000256" key="4">
    <source>
        <dbReference type="ARBA" id="ARBA00022722"/>
    </source>
</evidence>
<evidence type="ECO:0000256" key="2">
    <source>
        <dbReference type="ARBA" id="ARBA00005300"/>
    </source>
</evidence>
<keyword evidence="5" id="KW-0479">Metal-binding</keyword>
<dbReference type="PROSITE" id="PS50879">
    <property type="entry name" value="RNASE_H_1"/>
    <property type="match status" value="1"/>
</dbReference>
<dbReference type="InterPro" id="IPR012337">
    <property type="entry name" value="RNaseH-like_sf"/>
</dbReference>
<dbReference type="InterPro" id="IPR036397">
    <property type="entry name" value="RNaseH_sf"/>
</dbReference>
<evidence type="ECO:0000259" key="8">
    <source>
        <dbReference type="PROSITE" id="PS50879"/>
    </source>
</evidence>
<dbReference type="RefSeq" id="XP_038745834.1">
    <property type="nucleotide sequence ID" value="XM_038889033.1"/>
</dbReference>
<evidence type="ECO:0000256" key="3">
    <source>
        <dbReference type="ARBA" id="ARBA00012180"/>
    </source>
</evidence>
<reference evidence="9" key="1">
    <citation type="submission" date="2020-03" db="EMBL/GenBank/DDBJ databases">
        <authorList>
            <person name="He L."/>
        </authorList>
    </citation>
    <scope>NUCLEOTIDE SEQUENCE</scope>
    <source>
        <strain evidence="9">CkLH20</strain>
    </source>
</reference>
<keyword evidence="6" id="KW-0255">Endonuclease</keyword>
<evidence type="ECO:0000313" key="10">
    <source>
        <dbReference type="Proteomes" id="UP000781932"/>
    </source>
</evidence>
<evidence type="ECO:0000256" key="6">
    <source>
        <dbReference type="ARBA" id="ARBA00022759"/>
    </source>
</evidence>
<dbReference type="EC" id="3.1.26.4" evidence="3"/>
<dbReference type="PANTHER" id="PTHR10642">
    <property type="entry name" value="RIBONUCLEASE H1"/>
    <property type="match status" value="1"/>
</dbReference>
<dbReference type="GO" id="GO:0004523">
    <property type="term" value="F:RNA-DNA hybrid ribonuclease activity"/>
    <property type="evidence" value="ECO:0007669"/>
    <property type="project" value="UniProtKB-EC"/>
</dbReference>
<dbReference type="GeneID" id="62162107"/>
<dbReference type="GO" id="GO:0046872">
    <property type="term" value="F:metal ion binding"/>
    <property type="evidence" value="ECO:0007669"/>
    <property type="project" value="UniProtKB-KW"/>
</dbReference>
<evidence type="ECO:0000256" key="7">
    <source>
        <dbReference type="ARBA" id="ARBA00022801"/>
    </source>
</evidence>